<evidence type="ECO:0000313" key="2">
    <source>
        <dbReference type="Proteomes" id="UP000620670"/>
    </source>
</evidence>
<keyword evidence="2" id="KW-1185">Reference proteome</keyword>
<evidence type="ECO:0000313" key="1">
    <source>
        <dbReference type="EMBL" id="MBJ6126914.1"/>
    </source>
</evidence>
<reference evidence="2" key="1">
    <citation type="submission" date="2020-12" db="EMBL/GenBank/DDBJ databases">
        <title>Hymenobacter sp.</title>
        <authorList>
            <person name="Kim M.K."/>
        </authorList>
    </citation>
    <scope>NUCLEOTIDE SEQUENCE [LARGE SCALE GENOMIC DNA]</scope>
    <source>
        <strain evidence="2">BT325</strain>
    </source>
</reference>
<gene>
    <name evidence="1" type="ORF">JAO75_16015</name>
</gene>
<protein>
    <submittedName>
        <fullName evidence="1">Uncharacterized protein</fullName>
    </submittedName>
</protein>
<dbReference type="Proteomes" id="UP000620670">
    <property type="component" value="Unassembled WGS sequence"/>
</dbReference>
<comment type="caution">
    <text evidence="1">The sequence shown here is derived from an EMBL/GenBank/DDBJ whole genome shotgun (WGS) entry which is preliminary data.</text>
</comment>
<accession>A0ABS0Y3N4</accession>
<sequence length="647" mass="70342">MTTDLVQRLLAAEGGDDVDLGTVAAAQLAEAVHAHAAGVGGAELFIALASHPQADLAGPAAIELVKAADIVAMMEIATWLGWGNVFPAPSRKALGRAFLDRAIDRNGDYGTRAHALKATMILAQSNEGLLHRLLGELVDLEPEDDGDFLRHAAAVAGAVLAHRPDNKALRGTLATLVQVPEAEDEAAMELGLDCLRTGLDATTRDDAITAFERARDWFARAETTSEARIDAQLYRRCLDILVDFQGGRMADDLEGRIDAIRATAFAYTAFLTTSDRQPETASWLGAKNTESIHWSALAMRLGALHDKLTKGAWLKAAMVMEEELLAVYAASRSMLRRADDGGLDAVVRPRIVGTMQRELGALHVLEQWIRENAESTMLGDAASLRDQVRDAYEGLVSRRPSEAAAGSSPTAAIIEQLPEDARSTVSALIEADALTILDNTTSRIVDGVIGQVIDDLKRNVDFRDHSDARQFFGVLVLYATRFVVSRYNLSVASFPGVAYLFNRDKDNPPLEEALQHDFLNFLMGSLLAGNCTAEARDLGGGRVDILFTHTWVKTTAELKRSFPNQTPEQLVDRYGPQAISYQGTTVSFSMLMVLDLFDRKGAQPNIRDQISVHYRTVAESGVENAVVLFRVQGMRHTPSDVPKTALT</sequence>
<dbReference type="EMBL" id="JAELXT010000018">
    <property type="protein sequence ID" value="MBJ6126914.1"/>
    <property type="molecule type" value="Genomic_DNA"/>
</dbReference>
<name>A0ABS0Y3N4_9HYPH</name>
<proteinExistence type="predicted"/>
<organism evidence="1 2">
    <name type="scientific">Microvirga splendida</name>
    <dbReference type="NCBI Taxonomy" id="2795727"/>
    <lineage>
        <taxon>Bacteria</taxon>
        <taxon>Pseudomonadati</taxon>
        <taxon>Pseudomonadota</taxon>
        <taxon>Alphaproteobacteria</taxon>
        <taxon>Hyphomicrobiales</taxon>
        <taxon>Methylobacteriaceae</taxon>
        <taxon>Microvirga</taxon>
    </lineage>
</organism>
<dbReference type="RefSeq" id="WP_199050145.1">
    <property type="nucleotide sequence ID" value="NZ_JAELXT010000018.1"/>
</dbReference>